<gene>
    <name evidence="3" type="ORF">TM35_000511420</name>
</gene>
<dbReference type="GeneID" id="39990417"/>
<dbReference type="Proteomes" id="UP000192257">
    <property type="component" value="Unassembled WGS sequence"/>
</dbReference>
<feature type="compositionally biased region" description="Basic and acidic residues" evidence="1">
    <location>
        <begin position="181"/>
        <end position="198"/>
    </location>
</feature>
<sequence length="359" mass="36824">MVLLYRVLILLALLMSFATVFTMAEDVESRVEDREPTLLNSEESRCVGDDALGSSGTACSSVPLPLAQPQAEPRGQGKSVGGVPDPQGSLSEAGKHLGGIGPSVGVTPALAGPSGSHDPSTVSLSESQSGSGRSGQGGHVHPSSVDQDAPSRDSQTLKDSSRDLQHQETEAVQNKEIPNLDPERKEGPHKPAENEPGRGDPVQPTKEKDSKQSLHPAQASAGSVTPTSPTTEELVGVPTAEGERGDNGNIAGVESETATQPSADSPNTSAAGSSGVSDAPTNENNTSSAESESTNNQNEEGVTGNKDTTTTTTTATTTLPPETANNKKGDADSSSSMSSSVWVRVPLLIVVTLACILVC</sequence>
<evidence type="ECO:0008006" key="5">
    <source>
        <dbReference type="Google" id="ProtNLM"/>
    </source>
</evidence>
<evidence type="ECO:0000256" key="2">
    <source>
        <dbReference type="SAM" id="SignalP"/>
    </source>
</evidence>
<evidence type="ECO:0000313" key="3">
    <source>
        <dbReference type="EMBL" id="ORC84041.1"/>
    </source>
</evidence>
<reference evidence="3 4" key="1">
    <citation type="submission" date="2017-03" db="EMBL/GenBank/DDBJ databases">
        <title>An alternative strategy for trypanosome survival in the mammalian bloodstream revealed through genome and transcriptome analysis of the ubiquitous bovine parasite Trypanosoma (Megatrypanum) theileri.</title>
        <authorList>
            <person name="Kelly S."/>
            <person name="Ivens A."/>
            <person name="Mott A."/>
            <person name="O'Neill E."/>
            <person name="Emms D."/>
            <person name="Macleod O."/>
            <person name="Voorheis P."/>
            <person name="Matthews J."/>
            <person name="Matthews K."/>
            <person name="Carrington M."/>
        </authorList>
    </citation>
    <scope>NUCLEOTIDE SEQUENCE [LARGE SCALE GENOMIC DNA]</scope>
    <source>
        <strain evidence="3">Edinburgh</strain>
    </source>
</reference>
<protein>
    <recommendedName>
        <fullName evidence="5">Mucin-associated surface protein (MASP)</fullName>
    </recommendedName>
</protein>
<dbReference type="RefSeq" id="XP_028878107.1">
    <property type="nucleotide sequence ID" value="XM_029030637.1"/>
</dbReference>
<dbReference type="VEuPathDB" id="TriTrypDB:TM35_000511420"/>
<feature type="compositionally biased region" description="Polar residues" evidence="1">
    <location>
        <begin position="220"/>
        <end position="231"/>
    </location>
</feature>
<feature type="region of interest" description="Disordered" evidence="1">
    <location>
        <begin position="29"/>
        <end position="339"/>
    </location>
</feature>
<organism evidence="3 4">
    <name type="scientific">Trypanosoma theileri</name>
    <dbReference type="NCBI Taxonomy" id="67003"/>
    <lineage>
        <taxon>Eukaryota</taxon>
        <taxon>Discoba</taxon>
        <taxon>Euglenozoa</taxon>
        <taxon>Kinetoplastea</taxon>
        <taxon>Metakinetoplastina</taxon>
        <taxon>Trypanosomatida</taxon>
        <taxon>Trypanosomatidae</taxon>
        <taxon>Trypanosoma</taxon>
    </lineage>
</organism>
<feature type="signal peptide" evidence="2">
    <location>
        <begin position="1"/>
        <end position="24"/>
    </location>
</feature>
<feature type="compositionally biased region" description="Low complexity" evidence="1">
    <location>
        <begin position="308"/>
        <end position="318"/>
    </location>
</feature>
<accession>A0A1X0NHG9</accession>
<name>A0A1X0NHG9_9TRYP</name>
<feature type="compositionally biased region" description="Low complexity" evidence="1">
    <location>
        <begin position="120"/>
        <end position="131"/>
    </location>
</feature>
<feature type="compositionally biased region" description="Polar residues" evidence="1">
    <location>
        <begin position="256"/>
        <end position="280"/>
    </location>
</feature>
<keyword evidence="4" id="KW-1185">Reference proteome</keyword>
<feature type="compositionally biased region" description="Basic and acidic residues" evidence="1">
    <location>
        <begin position="29"/>
        <end position="48"/>
    </location>
</feature>
<feature type="compositionally biased region" description="Basic and acidic residues" evidence="1">
    <location>
        <begin position="149"/>
        <end position="169"/>
    </location>
</feature>
<comment type="caution">
    <text evidence="3">The sequence shown here is derived from an EMBL/GenBank/DDBJ whole genome shotgun (WGS) entry which is preliminary data.</text>
</comment>
<dbReference type="EMBL" id="NBCO01000051">
    <property type="protein sequence ID" value="ORC84041.1"/>
    <property type="molecule type" value="Genomic_DNA"/>
</dbReference>
<proteinExistence type="predicted"/>
<feature type="compositionally biased region" description="Low complexity" evidence="1">
    <location>
        <begin position="281"/>
        <end position="300"/>
    </location>
</feature>
<dbReference type="AlphaFoldDB" id="A0A1X0NHG9"/>
<evidence type="ECO:0000313" key="4">
    <source>
        <dbReference type="Proteomes" id="UP000192257"/>
    </source>
</evidence>
<evidence type="ECO:0000256" key="1">
    <source>
        <dbReference type="SAM" id="MobiDB-lite"/>
    </source>
</evidence>
<feature type="chain" id="PRO_5013298320" description="Mucin-associated surface protein (MASP)" evidence="2">
    <location>
        <begin position="25"/>
        <end position="359"/>
    </location>
</feature>
<keyword evidence="2" id="KW-0732">Signal</keyword>